<dbReference type="GO" id="GO:0005525">
    <property type="term" value="F:GTP binding"/>
    <property type="evidence" value="ECO:0007669"/>
    <property type="project" value="UniProtKB-KW"/>
</dbReference>
<dbReference type="PANTHER" id="PTHR10903">
    <property type="entry name" value="GTPASE, IMAP FAMILY MEMBER-RELATED"/>
    <property type="match status" value="1"/>
</dbReference>
<reference evidence="5" key="2">
    <citation type="submission" date="2025-09" db="UniProtKB">
        <authorList>
            <consortium name="Ensembl"/>
        </authorList>
    </citation>
    <scope>IDENTIFICATION</scope>
</reference>
<organism evidence="5 6">
    <name type="scientific">Sphenodon punctatus</name>
    <name type="common">Tuatara</name>
    <name type="synonym">Hatteria punctata</name>
    <dbReference type="NCBI Taxonomy" id="8508"/>
    <lineage>
        <taxon>Eukaryota</taxon>
        <taxon>Metazoa</taxon>
        <taxon>Chordata</taxon>
        <taxon>Craniata</taxon>
        <taxon>Vertebrata</taxon>
        <taxon>Euteleostomi</taxon>
        <taxon>Lepidosauria</taxon>
        <taxon>Sphenodontia</taxon>
        <taxon>Sphenodontidae</taxon>
        <taxon>Sphenodon</taxon>
    </lineage>
</organism>
<dbReference type="InterPro" id="IPR027417">
    <property type="entry name" value="P-loop_NTPase"/>
</dbReference>
<keyword evidence="3" id="KW-0342">GTP-binding</keyword>
<evidence type="ECO:0000256" key="2">
    <source>
        <dbReference type="ARBA" id="ARBA00022741"/>
    </source>
</evidence>
<comment type="similarity">
    <text evidence="1">Belongs to the TRAFAC class TrmE-Era-EngA-EngB-Septin-like GTPase superfamily. AIG1/Toc34/Toc159-like paraseptin GTPase family. IAN subfamily.</text>
</comment>
<dbReference type="AlphaFoldDB" id="A0A8D0H0T7"/>
<keyword evidence="2" id="KW-0547">Nucleotide-binding</keyword>
<proteinExistence type="inferred from homology"/>
<dbReference type="PANTHER" id="PTHR10903:SF170">
    <property type="entry name" value="GTPASE IMAP FAMILY MEMBER 7"/>
    <property type="match status" value="1"/>
</dbReference>
<dbReference type="InterPro" id="IPR006703">
    <property type="entry name" value="G_AIG1"/>
</dbReference>
<evidence type="ECO:0000313" key="5">
    <source>
        <dbReference type="Ensembl" id="ENSSPUP00000012868.1"/>
    </source>
</evidence>
<name>A0A8D0H0T7_SPHPU</name>
<accession>A0A8D0H0T7</accession>
<evidence type="ECO:0000313" key="6">
    <source>
        <dbReference type="Proteomes" id="UP000694392"/>
    </source>
</evidence>
<protein>
    <recommendedName>
        <fullName evidence="4">AIG1-type G domain-containing protein</fullName>
    </recommendedName>
</protein>
<evidence type="ECO:0000256" key="3">
    <source>
        <dbReference type="ARBA" id="ARBA00023134"/>
    </source>
</evidence>
<evidence type="ECO:0000256" key="1">
    <source>
        <dbReference type="ARBA" id="ARBA00008535"/>
    </source>
</evidence>
<reference evidence="5" key="1">
    <citation type="submission" date="2025-08" db="UniProtKB">
        <authorList>
            <consortium name="Ensembl"/>
        </authorList>
    </citation>
    <scope>IDENTIFICATION</scope>
</reference>
<feature type="domain" description="AIG1-type G" evidence="4">
    <location>
        <begin position="7"/>
        <end position="210"/>
    </location>
</feature>
<dbReference type="Ensembl" id="ENSSPUT00000013731.1">
    <property type="protein sequence ID" value="ENSSPUP00000012868.1"/>
    <property type="gene ID" value="ENSSPUG00000009924.1"/>
</dbReference>
<evidence type="ECO:0000259" key="4">
    <source>
        <dbReference type="PROSITE" id="PS51720"/>
    </source>
</evidence>
<dbReference type="SUPFAM" id="SSF52540">
    <property type="entry name" value="P-loop containing nucleoside triphosphate hydrolases"/>
    <property type="match status" value="1"/>
</dbReference>
<dbReference type="PROSITE" id="PS51720">
    <property type="entry name" value="G_AIG1"/>
    <property type="match status" value="1"/>
</dbReference>
<sequence length="219" mass="24399">MASYVKESNLRLVLVGKTGAGKSAVGNTILGRSEAFTTGFSPSSITRDCLEQENIIDGRKITVVDTPGFFDTDRNNTETLSKIQKCADLLAPGPHAIIHVMQLGRFTKEEKEVAKLVKKLFKLEAKSYLIIVFTRKEDLGKQSMSEFLAKGDSDLKALIDFSGNRILAISYQAEENKRAAQASELIEMIDKMVQMNGKESFYDKKKFEKDKSWCGCVIL</sequence>
<keyword evidence="6" id="KW-1185">Reference proteome</keyword>
<dbReference type="FunFam" id="3.40.50.300:FF:000366">
    <property type="entry name" value="GTPase, IMAP family member 2"/>
    <property type="match status" value="1"/>
</dbReference>
<dbReference type="Pfam" id="PF04548">
    <property type="entry name" value="AIG1"/>
    <property type="match status" value="1"/>
</dbReference>
<dbReference type="GeneTree" id="ENSGT00940000159509"/>
<dbReference type="InterPro" id="IPR045058">
    <property type="entry name" value="GIMA/IAN/Toc"/>
</dbReference>
<dbReference type="Gene3D" id="3.40.50.300">
    <property type="entry name" value="P-loop containing nucleotide triphosphate hydrolases"/>
    <property type="match status" value="1"/>
</dbReference>
<dbReference type="Proteomes" id="UP000694392">
    <property type="component" value="Unplaced"/>
</dbReference>